<dbReference type="PROSITE" id="PS50004">
    <property type="entry name" value="C2"/>
    <property type="match status" value="1"/>
</dbReference>
<dbReference type="Proteomes" id="UP000245207">
    <property type="component" value="Unassembled WGS sequence"/>
</dbReference>
<dbReference type="AlphaFoldDB" id="A0A2U1KS04"/>
<feature type="domain" description="C2" evidence="1">
    <location>
        <begin position="4"/>
        <end position="124"/>
    </location>
</feature>
<dbReference type="SMART" id="SM00239">
    <property type="entry name" value="C2"/>
    <property type="match status" value="1"/>
</dbReference>
<dbReference type="PANTHER" id="PTHR47052:SF3">
    <property type="entry name" value="INGRESSION PROTEIN 1"/>
    <property type="match status" value="1"/>
</dbReference>
<dbReference type="SUPFAM" id="SSF49562">
    <property type="entry name" value="C2 domain (Calcium/lipid-binding domain, CaLB)"/>
    <property type="match status" value="1"/>
</dbReference>
<dbReference type="InterPro" id="IPR052981">
    <property type="entry name" value="Ingression_C2_domain"/>
</dbReference>
<evidence type="ECO:0000313" key="3">
    <source>
        <dbReference type="Proteomes" id="UP000245207"/>
    </source>
</evidence>
<dbReference type="OrthoDB" id="270970at2759"/>
<gene>
    <name evidence="2" type="ORF">CTI12_AA571050</name>
</gene>
<accession>A0A2U1KS04</accession>
<name>A0A2U1KS04_ARTAN</name>
<protein>
    <submittedName>
        <fullName evidence="2">Elicitor-responsive protein 3</fullName>
    </submittedName>
</protein>
<reference evidence="2 3" key="1">
    <citation type="journal article" date="2018" name="Mol. Plant">
        <title>The genome of Artemisia annua provides insight into the evolution of Asteraceae family and artemisinin biosynthesis.</title>
        <authorList>
            <person name="Shen Q."/>
            <person name="Zhang L."/>
            <person name="Liao Z."/>
            <person name="Wang S."/>
            <person name="Yan T."/>
            <person name="Shi P."/>
            <person name="Liu M."/>
            <person name="Fu X."/>
            <person name="Pan Q."/>
            <person name="Wang Y."/>
            <person name="Lv Z."/>
            <person name="Lu X."/>
            <person name="Zhang F."/>
            <person name="Jiang W."/>
            <person name="Ma Y."/>
            <person name="Chen M."/>
            <person name="Hao X."/>
            <person name="Li L."/>
            <person name="Tang Y."/>
            <person name="Lv G."/>
            <person name="Zhou Y."/>
            <person name="Sun X."/>
            <person name="Brodelius P.E."/>
            <person name="Rose J.K.C."/>
            <person name="Tang K."/>
        </authorList>
    </citation>
    <scope>NUCLEOTIDE SEQUENCE [LARGE SCALE GENOMIC DNA]</scope>
    <source>
        <strain evidence="3">cv. Huhao1</strain>
        <tissue evidence="2">Leaf</tissue>
    </source>
</reference>
<dbReference type="STRING" id="35608.A0A2U1KS04"/>
<comment type="caution">
    <text evidence="2">The sequence shown here is derived from an EMBL/GenBank/DDBJ whole genome shotgun (WGS) entry which is preliminary data.</text>
</comment>
<dbReference type="PANTHER" id="PTHR47052">
    <property type="entry name" value="CONSERVED SERINE PROLINE-RICH PROTEIN (AFU_ORTHOLOGUE AFUA_2G01790)"/>
    <property type="match status" value="1"/>
</dbReference>
<dbReference type="InterPro" id="IPR000008">
    <property type="entry name" value="C2_dom"/>
</dbReference>
<organism evidence="2 3">
    <name type="scientific">Artemisia annua</name>
    <name type="common">Sweet wormwood</name>
    <dbReference type="NCBI Taxonomy" id="35608"/>
    <lineage>
        <taxon>Eukaryota</taxon>
        <taxon>Viridiplantae</taxon>
        <taxon>Streptophyta</taxon>
        <taxon>Embryophyta</taxon>
        <taxon>Tracheophyta</taxon>
        <taxon>Spermatophyta</taxon>
        <taxon>Magnoliopsida</taxon>
        <taxon>eudicotyledons</taxon>
        <taxon>Gunneridae</taxon>
        <taxon>Pentapetalae</taxon>
        <taxon>asterids</taxon>
        <taxon>campanulids</taxon>
        <taxon>Asterales</taxon>
        <taxon>Asteraceae</taxon>
        <taxon>Asteroideae</taxon>
        <taxon>Anthemideae</taxon>
        <taxon>Artemisiinae</taxon>
        <taxon>Artemisia</taxon>
    </lineage>
</organism>
<proteinExistence type="predicted"/>
<keyword evidence="3" id="KW-1185">Reference proteome</keyword>
<evidence type="ECO:0000313" key="2">
    <source>
        <dbReference type="EMBL" id="PWA39542.1"/>
    </source>
</evidence>
<dbReference type="Pfam" id="PF00168">
    <property type="entry name" value="C2"/>
    <property type="match status" value="1"/>
</dbReference>
<dbReference type="CDD" id="cd00030">
    <property type="entry name" value="C2"/>
    <property type="match status" value="1"/>
</dbReference>
<evidence type="ECO:0000259" key="1">
    <source>
        <dbReference type="PROSITE" id="PS50004"/>
    </source>
</evidence>
<dbReference type="InterPro" id="IPR035892">
    <property type="entry name" value="C2_domain_sf"/>
</dbReference>
<sequence length="256" mass="28477">MFTQPSVSSFTAAYHPMENHDIHANLLEVTVVGCKKLKDTEWISRQDPYVCVEYGSNRSRTRVCTDGDKNPIFQERFVFRLMEGLRELNIDVWNSNTLSRDDFIGSGRVQLAKVLSCGYDDGSWPLQTKTGRYAGEVQLIMHYANVNKPTNSYAPSAAPYSSMYHAPPPASVAQYVPASAGAYSAPSPYSYAPTSYTYPPSPYRPPNAGVYPPAPYPPQVASYPPQPYGSYKPHGSSHPGRRIIQALFEGFLENNF</sequence>
<dbReference type="EMBL" id="PKPP01014544">
    <property type="protein sequence ID" value="PWA39542.1"/>
    <property type="molecule type" value="Genomic_DNA"/>
</dbReference>
<dbReference type="Gene3D" id="2.60.40.150">
    <property type="entry name" value="C2 domain"/>
    <property type="match status" value="1"/>
</dbReference>